<dbReference type="EMBL" id="BTSY01000002">
    <property type="protein sequence ID" value="GMT13277.1"/>
    <property type="molecule type" value="Genomic_DNA"/>
</dbReference>
<evidence type="ECO:0000256" key="3">
    <source>
        <dbReference type="ARBA" id="ARBA00022737"/>
    </source>
</evidence>
<evidence type="ECO:0000256" key="4">
    <source>
        <dbReference type="ARBA" id="ARBA00023212"/>
    </source>
</evidence>
<dbReference type="GO" id="GO:0005856">
    <property type="term" value="C:cytoskeleton"/>
    <property type="evidence" value="ECO:0007669"/>
    <property type="project" value="UniProtKB-SubCell"/>
</dbReference>
<dbReference type="SMART" id="SM01349">
    <property type="entry name" value="TOG"/>
    <property type="match status" value="3"/>
</dbReference>
<feature type="repeat" description="HEAT" evidence="6">
    <location>
        <begin position="179"/>
        <end position="213"/>
    </location>
</feature>
<sequence>DEWDYLEEVNVMEMWPADQRKNVTSTKWAERKDALQALLELIEKNPRLFAKSTTVYGEIIDELKKILLKDSNVNVVAVAIKVVGALARGLRRHFGGFVGMIWTPLLEKAKDKKAGVKEALPSCLDAVAATCTLDRISGPLAEQMMKPSSDSKLMLDAFIYRILLTLPNAQAGLPFIKEITPLLVKHASDADTNVRDGACAALGGVRRLMGSAMDGMMGTLTQETPKMGKITAACEKATAEAAELEEARRLASGGERREGGETSAAGGSDESGEGGAAASGSAAAAANLDPWTLLDAVELEAVMDKNFTTQLAQKKWQDRKEALEGLEKVLVEKKRLQPSAELGSIVAMINKVLEKDVNITVTAAAAACLSLMAAALRADFAAYAPKMIAVCFDKFKEKKTAVREKVIECVDAAANTVSIESFTEEILAGLAKPNPACRSQTALFVSRLLSQHTMATLPRDAAKAVAGGLVKLSSDPDSECRDSSFSALASLLRCVGEAVGRNLMGEVADDKIRMAKIEKLRDDLVTEKGVAKASEEMKRLHGEGMKSQAAPSRPAAYSSNGGAAAAAGRKQTTVSMRPAAAGVRPATSSAARKPPTSTPIRVAASRPSTAAAAAAPRQSSMSRRSPPLSARPTRSNSNVRGIGSGRSTPIHGSRENLASGPLTLDGARFIGDETGKEARLAENRPSSLSDFLRLSSLVSSPPLIALLRAEDAVGIQMTIKFFEAQSPSILSAHSDILTRWLSLRLSATSTPPTLLQRLIPAAAKLMGDCGFLSDQELSMLVPAAMTKVGDTREVIRSDARSLIFSLVESMGAKTVLPYLLEGLKSKIIRQKMDTLSIISSLLSKDSTLLASSTVVTIKKLIPLLLDCLADRDALTRTAALNACVGVESQLREREEWKTAIAKLPAKEKAMLVDRLAKAANGTAPAPRQLAPMPRPTVTTGGGATAPAAAAAIRPIGLPRPTPSVLPGSRLPRPGSGFVKK</sequence>
<feature type="compositionally biased region" description="Basic and acidic residues" evidence="7">
    <location>
        <begin position="248"/>
        <end position="260"/>
    </location>
</feature>
<keyword evidence="10" id="KW-1185">Reference proteome</keyword>
<dbReference type="SUPFAM" id="SSF48371">
    <property type="entry name" value="ARM repeat"/>
    <property type="match status" value="2"/>
</dbReference>
<dbReference type="InterPro" id="IPR048491">
    <property type="entry name" value="XMAP215_CLASP_TOG"/>
</dbReference>
<feature type="compositionally biased region" description="Low complexity" evidence="7">
    <location>
        <begin position="944"/>
        <end position="956"/>
    </location>
</feature>
<evidence type="ECO:0000259" key="8">
    <source>
        <dbReference type="SMART" id="SM01349"/>
    </source>
</evidence>
<reference evidence="9" key="1">
    <citation type="submission" date="2023-10" db="EMBL/GenBank/DDBJ databases">
        <title>Genome assembly of Pristionchus species.</title>
        <authorList>
            <person name="Yoshida K."/>
            <person name="Sommer R.J."/>
        </authorList>
    </citation>
    <scope>NUCLEOTIDE SEQUENCE</scope>
    <source>
        <strain evidence="9">RS5133</strain>
    </source>
</reference>
<feature type="region of interest" description="Disordered" evidence="7">
    <location>
        <begin position="540"/>
        <end position="664"/>
    </location>
</feature>
<dbReference type="Proteomes" id="UP001432322">
    <property type="component" value="Unassembled WGS sequence"/>
</dbReference>
<dbReference type="GO" id="GO:0007051">
    <property type="term" value="P:spindle organization"/>
    <property type="evidence" value="ECO:0007669"/>
    <property type="project" value="InterPro"/>
</dbReference>
<name>A0AAV5V3A8_9BILA</name>
<dbReference type="FunFam" id="1.25.10.10:FF:000019">
    <property type="entry name" value="Cytoskeleton-associated protein 5"/>
    <property type="match status" value="2"/>
</dbReference>
<accession>A0AAV5V3A8</accession>
<feature type="domain" description="TOG" evidence="8">
    <location>
        <begin position="687"/>
        <end position="924"/>
    </location>
</feature>
<dbReference type="GO" id="GO:0046785">
    <property type="term" value="P:microtubule polymerization"/>
    <property type="evidence" value="ECO:0007669"/>
    <property type="project" value="InterPro"/>
</dbReference>
<gene>
    <name evidence="9" type="ORF">PFISCL1PPCAC_4574</name>
</gene>
<feature type="domain" description="TOG" evidence="8">
    <location>
        <begin position="4"/>
        <end position="243"/>
    </location>
</feature>
<evidence type="ECO:0000256" key="5">
    <source>
        <dbReference type="ARBA" id="ARBA00025722"/>
    </source>
</evidence>
<evidence type="ECO:0000256" key="7">
    <source>
        <dbReference type="SAM" id="MobiDB-lite"/>
    </source>
</evidence>
<keyword evidence="4" id="KW-0206">Cytoskeleton</keyword>
<dbReference type="PROSITE" id="PS50077">
    <property type="entry name" value="HEAT_REPEAT"/>
    <property type="match status" value="1"/>
</dbReference>
<proteinExistence type="inferred from homology"/>
<dbReference type="Gene3D" id="1.25.10.10">
    <property type="entry name" value="Leucine-rich Repeat Variant"/>
    <property type="match status" value="3"/>
</dbReference>
<evidence type="ECO:0000256" key="2">
    <source>
        <dbReference type="ARBA" id="ARBA00022490"/>
    </source>
</evidence>
<feature type="domain" description="TOG" evidence="8">
    <location>
        <begin position="292"/>
        <end position="534"/>
    </location>
</feature>
<dbReference type="GO" id="GO:0061863">
    <property type="term" value="F:microtubule plus end polymerase"/>
    <property type="evidence" value="ECO:0007669"/>
    <property type="project" value="InterPro"/>
</dbReference>
<comment type="similarity">
    <text evidence="5">Belongs to the TOG/XMAP215 family.</text>
</comment>
<evidence type="ECO:0000313" key="9">
    <source>
        <dbReference type="EMBL" id="GMT13277.1"/>
    </source>
</evidence>
<dbReference type="InterPro" id="IPR045110">
    <property type="entry name" value="XMAP215"/>
</dbReference>
<dbReference type="GO" id="GO:0051010">
    <property type="term" value="F:microtubule plus-end binding"/>
    <property type="evidence" value="ECO:0007669"/>
    <property type="project" value="InterPro"/>
</dbReference>
<dbReference type="PANTHER" id="PTHR12609">
    <property type="entry name" value="MICROTUBULE ASSOCIATED PROTEIN XMAP215"/>
    <property type="match status" value="1"/>
</dbReference>
<feature type="compositionally biased region" description="Low complexity" evidence="7">
    <location>
        <begin position="603"/>
        <end position="635"/>
    </location>
</feature>
<dbReference type="InterPro" id="IPR016024">
    <property type="entry name" value="ARM-type_fold"/>
</dbReference>
<comment type="subcellular location">
    <subcellularLocation>
        <location evidence="1">Cytoplasm</location>
        <location evidence="1">Cytoskeleton</location>
    </subcellularLocation>
</comment>
<keyword evidence="2" id="KW-0963">Cytoplasm</keyword>
<dbReference type="AlphaFoldDB" id="A0AAV5V3A8"/>
<evidence type="ECO:0000256" key="1">
    <source>
        <dbReference type="ARBA" id="ARBA00004245"/>
    </source>
</evidence>
<protein>
    <recommendedName>
        <fullName evidence="8">TOG domain-containing protein</fullName>
    </recommendedName>
</protein>
<dbReference type="InterPro" id="IPR021133">
    <property type="entry name" value="HEAT_type_2"/>
</dbReference>
<organism evidence="9 10">
    <name type="scientific">Pristionchus fissidentatus</name>
    <dbReference type="NCBI Taxonomy" id="1538716"/>
    <lineage>
        <taxon>Eukaryota</taxon>
        <taxon>Metazoa</taxon>
        <taxon>Ecdysozoa</taxon>
        <taxon>Nematoda</taxon>
        <taxon>Chromadorea</taxon>
        <taxon>Rhabditida</taxon>
        <taxon>Rhabditina</taxon>
        <taxon>Diplogasteromorpha</taxon>
        <taxon>Diplogasteroidea</taxon>
        <taxon>Neodiplogasteridae</taxon>
        <taxon>Pristionchus</taxon>
    </lineage>
</organism>
<evidence type="ECO:0000313" key="10">
    <source>
        <dbReference type="Proteomes" id="UP001432322"/>
    </source>
</evidence>
<keyword evidence="3" id="KW-0677">Repeat</keyword>
<feature type="compositionally biased region" description="Low complexity" evidence="7">
    <location>
        <begin position="555"/>
        <end position="568"/>
    </location>
</feature>
<dbReference type="InterPro" id="IPR034085">
    <property type="entry name" value="TOG"/>
</dbReference>
<dbReference type="Pfam" id="PF21041">
    <property type="entry name" value="XMAP215_CLASP_TOG"/>
    <property type="match status" value="1"/>
</dbReference>
<evidence type="ECO:0000256" key="6">
    <source>
        <dbReference type="PROSITE-ProRule" id="PRU00103"/>
    </source>
</evidence>
<feature type="non-terminal residue" evidence="9">
    <location>
        <position position="1"/>
    </location>
</feature>
<feature type="region of interest" description="Disordered" evidence="7">
    <location>
        <begin position="922"/>
        <end position="980"/>
    </location>
</feature>
<dbReference type="GO" id="GO:0030951">
    <property type="term" value="P:establishment or maintenance of microtubule cytoskeleton polarity"/>
    <property type="evidence" value="ECO:0007669"/>
    <property type="project" value="InterPro"/>
</dbReference>
<feature type="region of interest" description="Disordered" evidence="7">
    <location>
        <begin position="248"/>
        <end position="278"/>
    </location>
</feature>
<dbReference type="InterPro" id="IPR011989">
    <property type="entry name" value="ARM-like"/>
</dbReference>
<comment type="caution">
    <text evidence="9">The sequence shown here is derived from an EMBL/GenBank/DDBJ whole genome shotgun (WGS) entry which is preliminary data.</text>
</comment>